<dbReference type="InterPro" id="IPR028082">
    <property type="entry name" value="Peripla_BP_I"/>
</dbReference>
<gene>
    <name evidence="5" type="ORF">SAMN04489810_0134</name>
</gene>
<dbReference type="Pfam" id="PF13377">
    <property type="entry name" value="Peripla_BP_3"/>
    <property type="match status" value="1"/>
</dbReference>
<dbReference type="PANTHER" id="PTHR30146">
    <property type="entry name" value="LACI-RELATED TRANSCRIPTIONAL REPRESSOR"/>
    <property type="match status" value="1"/>
</dbReference>
<evidence type="ECO:0000259" key="4">
    <source>
        <dbReference type="PROSITE" id="PS50932"/>
    </source>
</evidence>
<dbReference type="GO" id="GO:0003700">
    <property type="term" value="F:DNA-binding transcription factor activity"/>
    <property type="evidence" value="ECO:0007669"/>
    <property type="project" value="TreeGrafter"/>
</dbReference>
<organism evidence="5 6">
    <name type="scientific">Microbacterium pygmaeum</name>
    <dbReference type="NCBI Taxonomy" id="370764"/>
    <lineage>
        <taxon>Bacteria</taxon>
        <taxon>Bacillati</taxon>
        <taxon>Actinomycetota</taxon>
        <taxon>Actinomycetes</taxon>
        <taxon>Micrococcales</taxon>
        <taxon>Microbacteriaceae</taxon>
        <taxon>Microbacterium</taxon>
    </lineage>
</organism>
<dbReference type="InterPro" id="IPR046335">
    <property type="entry name" value="LacI/GalR-like_sensor"/>
</dbReference>
<dbReference type="EMBL" id="LT629692">
    <property type="protein sequence ID" value="SDG37805.1"/>
    <property type="molecule type" value="Genomic_DNA"/>
</dbReference>
<proteinExistence type="predicted"/>
<dbReference type="SUPFAM" id="SSF53822">
    <property type="entry name" value="Periplasmic binding protein-like I"/>
    <property type="match status" value="1"/>
</dbReference>
<dbReference type="Gene3D" id="3.40.50.2300">
    <property type="match status" value="2"/>
</dbReference>
<dbReference type="AlphaFoldDB" id="A0A1G7TR98"/>
<reference evidence="5 6" key="1">
    <citation type="submission" date="2016-10" db="EMBL/GenBank/DDBJ databases">
        <authorList>
            <person name="de Groot N.N."/>
        </authorList>
    </citation>
    <scope>NUCLEOTIDE SEQUENCE [LARGE SCALE GENOMIC DNA]</scope>
    <source>
        <strain evidence="5 6">DSM 23142</strain>
    </source>
</reference>
<dbReference type="Proteomes" id="UP000199009">
    <property type="component" value="Chromosome I"/>
</dbReference>
<keyword evidence="6" id="KW-1185">Reference proteome</keyword>
<dbReference type="Gene3D" id="1.10.260.40">
    <property type="entry name" value="lambda repressor-like DNA-binding domains"/>
    <property type="match status" value="1"/>
</dbReference>
<dbReference type="SMART" id="SM00354">
    <property type="entry name" value="HTH_LACI"/>
    <property type="match status" value="1"/>
</dbReference>
<dbReference type="InterPro" id="IPR010982">
    <property type="entry name" value="Lambda_DNA-bd_dom_sf"/>
</dbReference>
<dbReference type="STRING" id="370764.SAMN04489810_0134"/>
<evidence type="ECO:0000256" key="3">
    <source>
        <dbReference type="ARBA" id="ARBA00023163"/>
    </source>
</evidence>
<dbReference type="PROSITE" id="PS00356">
    <property type="entry name" value="HTH_LACI_1"/>
    <property type="match status" value="1"/>
</dbReference>
<dbReference type="GO" id="GO:0000976">
    <property type="term" value="F:transcription cis-regulatory region binding"/>
    <property type="evidence" value="ECO:0007669"/>
    <property type="project" value="TreeGrafter"/>
</dbReference>
<keyword evidence="1" id="KW-0805">Transcription regulation</keyword>
<evidence type="ECO:0000313" key="6">
    <source>
        <dbReference type="Proteomes" id="UP000199009"/>
    </source>
</evidence>
<feature type="domain" description="HTH lacI-type" evidence="4">
    <location>
        <begin position="5"/>
        <end position="59"/>
    </location>
</feature>
<accession>A0A1G7TR98</accession>
<keyword evidence="3" id="KW-0804">Transcription</keyword>
<evidence type="ECO:0000256" key="1">
    <source>
        <dbReference type="ARBA" id="ARBA00023015"/>
    </source>
</evidence>
<dbReference type="OrthoDB" id="3227375at2"/>
<dbReference type="CDD" id="cd01392">
    <property type="entry name" value="HTH_LacI"/>
    <property type="match status" value="1"/>
</dbReference>
<dbReference type="Pfam" id="PF00356">
    <property type="entry name" value="LacI"/>
    <property type="match status" value="1"/>
</dbReference>
<dbReference type="RefSeq" id="WP_091484993.1">
    <property type="nucleotide sequence ID" value="NZ_LT629692.1"/>
</dbReference>
<evidence type="ECO:0000256" key="2">
    <source>
        <dbReference type="ARBA" id="ARBA00023125"/>
    </source>
</evidence>
<dbReference type="PANTHER" id="PTHR30146:SF153">
    <property type="entry name" value="LACTOSE OPERON REPRESSOR"/>
    <property type="match status" value="1"/>
</dbReference>
<protein>
    <submittedName>
        <fullName evidence="5">Transcriptional regulator, LacI family</fullName>
    </submittedName>
</protein>
<evidence type="ECO:0000313" key="5">
    <source>
        <dbReference type="EMBL" id="SDG37805.1"/>
    </source>
</evidence>
<dbReference type="PROSITE" id="PS50932">
    <property type="entry name" value="HTH_LACI_2"/>
    <property type="match status" value="1"/>
</dbReference>
<dbReference type="SUPFAM" id="SSF47413">
    <property type="entry name" value="lambda repressor-like DNA-binding domains"/>
    <property type="match status" value="1"/>
</dbReference>
<name>A0A1G7TR98_9MICO</name>
<dbReference type="InterPro" id="IPR000843">
    <property type="entry name" value="HTH_LacI"/>
</dbReference>
<keyword evidence="2" id="KW-0238">DNA-binding</keyword>
<dbReference type="CDD" id="cd06267">
    <property type="entry name" value="PBP1_LacI_sugar_binding-like"/>
    <property type="match status" value="1"/>
</dbReference>
<sequence length="332" mass="34967">MGRRATITDVAVEAGVSVATVSKAVNGRYGVAPETVQHVLDVVERLGYQSSLGASSMRSRRTGVIGVLVAGFEPFSAEILKGVGAGLRDTSFDLMAYSGAHNGNQEGWERRSLSRLSGTLMDGVIMVTPTVVGVVADVPVVAVDPHTGRADLPSVEADSFGGAQLAVRHLVELGHRRIGFIAGRPDLRSSTLREAGYRQALADARIAFDPSLIGSGRYDTGSSREAAEAMLAQDRRPTAIFAANDLSALSIIETAREFGLDVPGDLSVIGFDDVPEASRATPGLTTVRQPMQRIGATAAEMLVALMSGRTPESTHLILPTRLVPRGTTAPPR</sequence>